<protein>
    <submittedName>
        <fullName evidence="1">Uncharacterized protein</fullName>
    </submittedName>
</protein>
<dbReference type="Proteomes" id="UP000827986">
    <property type="component" value="Unassembled WGS sequence"/>
</dbReference>
<organism evidence="1 2">
    <name type="scientific">Mauremys mutica</name>
    <name type="common">yellowpond turtle</name>
    <dbReference type="NCBI Taxonomy" id="74926"/>
    <lineage>
        <taxon>Eukaryota</taxon>
        <taxon>Metazoa</taxon>
        <taxon>Chordata</taxon>
        <taxon>Craniata</taxon>
        <taxon>Vertebrata</taxon>
        <taxon>Euteleostomi</taxon>
        <taxon>Archelosauria</taxon>
        <taxon>Testudinata</taxon>
        <taxon>Testudines</taxon>
        <taxon>Cryptodira</taxon>
        <taxon>Durocryptodira</taxon>
        <taxon>Testudinoidea</taxon>
        <taxon>Geoemydidae</taxon>
        <taxon>Geoemydinae</taxon>
        <taxon>Mauremys</taxon>
    </lineage>
</organism>
<dbReference type="AlphaFoldDB" id="A0A9D3X7K7"/>
<gene>
    <name evidence="1" type="ORF">KIL84_010471</name>
</gene>
<accession>A0A9D3X7K7</accession>
<evidence type="ECO:0000313" key="2">
    <source>
        <dbReference type="Proteomes" id="UP000827986"/>
    </source>
</evidence>
<proteinExistence type="predicted"/>
<sequence length="112" mass="13038">MLNKARTPVQSSKKMLLDTSHWLSSLKEGHMLFSICPFIIVMIFYNFDVKIFYFIFIWIPIFKMATGSLGGKHCSGEKSDKRYPIIESMSRTLHFLEIWKCLCLLIVHKSSS</sequence>
<comment type="caution">
    <text evidence="1">The sequence shown here is derived from an EMBL/GenBank/DDBJ whole genome shotgun (WGS) entry which is preliminary data.</text>
</comment>
<keyword evidence="2" id="KW-1185">Reference proteome</keyword>
<dbReference type="EMBL" id="JAHDVG010000474">
    <property type="protein sequence ID" value="KAH1176769.1"/>
    <property type="molecule type" value="Genomic_DNA"/>
</dbReference>
<reference evidence="1" key="1">
    <citation type="submission" date="2021-09" db="EMBL/GenBank/DDBJ databases">
        <title>The genome of Mauremys mutica provides insights into the evolution of semi-aquatic lifestyle.</title>
        <authorList>
            <person name="Gong S."/>
            <person name="Gao Y."/>
        </authorList>
    </citation>
    <scope>NUCLEOTIDE SEQUENCE</scope>
    <source>
        <strain evidence="1">MM-2020</strain>
        <tissue evidence="1">Muscle</tissue>
    </source>
</reference>
<name>A0A9D3X7K7_9SAUR</name>
<evidence type="ECO:0000313" key="1">
    <source>
        <dbReference type="EMBL" id="KAH1176769.1"/>
    </source>
</evidence>